<dbReference type="Proteomes" id="UP000095192">
    <property type="component" value="Unassembled WGS sequence"/>
</dbReference>
<name>A0A1D3CZ47_9EIME</name>
<proteinExistence type="predicted"/>
<dbReference type="VEuPathDB" id="ToxoDB:cyc_05056"/>
<dbReference type="AlphaFoldDB" id="A0A1D3CZ47"/>
<comment type="caution">
    <text evidence="1">The sequence shown here is derived from an EMBL/GenBank/DDBJ whole genome shotgun (WGS) entry which is preliminary data.</text>
</comment>
<accession>A0A1D3CZ47</accession>
<reference evidence="1 2" key="1">
    <citation type="journal article" date="2016" name="BMC Genomics">
        <title>Comparative genomics reveals Cyclospora cayetanensis possesses coccidia-like metabolism and invasion components but unique surface antigens.</title>
        <authorList>
            <person name="Liu S."/>
            <person name="Wang L."/>
            <person name="Zheng H."/>
            <person name="Xu Z."/>
            <person name="Roellig D.M."/>
            <person name="Li N."/>
            <person name="Frace M.A."/>
            <person name="Tang K."/>
            <person name="Arrowood M.J."/>
            <person name="Moss D.M."/>
            <person name="Zhang L."/>
            <person name="Feng Y."/>
            <person name="Xiao L."/>
        </authorList>
    </citation>
    <scope>NUCLEOTIDE SEQUENCE [LARGE SCALE GENOMIC DNA]</scope>
    <source>
        <strain evidence="1 2">CHN_HEN01</strain>
    </source>
</reference>
<dbReference type="EMBL" id="JROU02001454">
    <property type="protein sequence ID" value="OEH76461.1"/>
    <property type="molecule type" value="Genomic_DNA"/>
</dbReference>
<protein>
    <submittedName>
        <fullName evidence="1">Uncharacterized protein</fullName>
    </submittedName>
</protein>
<sequence>MPVVAFRQQVAAPNKSGVDAVYSLWRNTLSSAGEDHPPSLLKRRTAPPGYPSWLLPAAAALLPTRRVFAPLSDRLTQHRAVQSLLASPLPGPPIRHQRLANLAFGARKQETPFND</sequence>
<evidence type="ECO:0000313" key="2">
    <source>
        <dbReference type="Proteomes" id="UP000095192"/>
    </source>
</evidence>
<dbReference type="InParanoid" id="A0A1D3CZ47"/>
<evidence type="ECO:0000313" key="1">
    <source>
        <dbReference type="EMBL" id="OEH76461.1"/>
    </source>
</evidence>
<keyword evidence="2" id="KW-1185">Reference proteome</keyword>
<gene>
    <name evidence="1" type="ORF">cyc_05056</name>
</gene>
<organism evidence="1 2">
    <name type="scientific">Cyclospora cayetanensis</name>
    <dbReference type="NCBI Taxonomy" id="88456"/>
    <lineage>
        <taxon>Eukaryota</taxon>
        <taxon>Sar</taxon>
        <taxon>Alveolata</taxon>
        <taxon>Apicomplexa</taxon>
        <taxon>Conoidasida</taxon>
        <taxon>Coccidia</taxon>
        <taxon>Eucoccidiorida</taxon>
        <taxon>Eimeriorina</taxon>
        <taxon>Eimeriidae</taxon>
        <taxon>Cyclospora</taxon>
    </lineage>
</organism>